<keyword evidence="11" id="KW-0067">ATP-binding</keyword>
<dbReference type="Gene3D" id="1.25.40.240">
    <property type="entry name" value="Ku, C-terminal domain"/>
    <property type="match status" value="1"/>
</dbReference>
<feature type="domain" description="VWFA" evidence="21">
    <location>
        <begin position="6"/>
        <end position="166"/>
    </location>
</feature>
<keyword evidence="7" id="KW-0547">Nucleotide-binding</keyword>
<evidence type="ECO:0000256" key="13">
    <source>
        <dbReference type="ARBA" id="ARBA00023125"/>
    </source>
</evidence>
<evidence type="ECO:0000256" key="20">
    <source>
        <dbReference type="SAM" id="MobiDB-lite"/>
    </source>
</evidence>
<feature type="compositionally biased region" description="Acidic residues" evidence="20">
    <location>
        <begin position="719"/>
        <end position="728"/>
    </location>
</feature>
<evidence type="ECO:0000256" key="3">
    <source>
        <dbReference type="ARBA" id="ARBA00007726"/>
    </source>
</evidence>
<evidence type="ECO:0000313" key="22">
    <source>
        <dbReference type="EMBL" id="KAL1899419.1"/>
    </source>
</evidence>
<dbReference type="InterPro" id="IPR006164">
    <property type="entry name" value="DNA_bd_Ku70/Ku80"/>
</dbReference>
<dbReference type="Gene3D" id="3.40.50.410">
    <property type="entry name" value="von Willebrand factor, type A domain"/>
    <property type="match status" value="1"/>
</dbReference>
<keyword evidence="13" id="KW-0238">DNA-binding</keyword>
<keyword evidence="15" id="KW-0234">DNA repair</keyword>
<dbReference type="InterPro" id="IPR036494">
    <property type="entry name" value="Ku_C_sf"/>
</dbReference>
<dbReference type="InterPro" id="IPR016194">
    <property type="entry name" value="SPOC-like_C_dom_sf"/>
</dbReference>
<keyword evidence="8" id="KW-0227">DNA damage</keyword>
<keyword evidence="23" id="KW-1185">Reference proteome</keyword>
<accession>A0ABR3ZIQ2</accession>
<dbReference type="Gene3D" id="1.10.1600.10">
    <property type="match status" value="1"/>
</dbReference>
<dbReference type="SMART" id="SM00559">
    <property type="entry name" value="Ku78"/>
    <property type="match status" value="1"/>
</dbReference>
<dbReference type="SUPFAM" id="SSF101420">
    <property type="entry name" value="C-terminal domain of Ku80"/>
    <property type="match status" value="1"/>
</dbReference>
<comment type="function">
    <text evidence="17">Single-stranded DNA-dependent ATP-dependent helicase. Involved in non-homologous end joining (NHEJ) DNA double strand break repair. DNA-binding is sequence-independent but has a high affinity to nicks in double-stranded DNA and to the ends of duplex DNA. Binds to naturally occurring chromosomal ends, and therefore provides chromosomal end protection. Required also for telomere recombination to repair telomeric ends in the absence of telomerase. KU70, of the KU70/KU80 heterodimer, binds to the stem loop of TLC1, the RNA component of telomerase. Involved in telomere maintenance. Interacts with telomeric repeats and subtelomeric sequences thereby controlling telomere length and protecting against subtelomeric rearrangement. Maintains telomeric chromatin, which is involved in silencing the expression of genes located at the telomere. Required for mating-type switching.</text>
</comment>
<protein>
    <recommendedName>
        <fullName evidence="5">ATP-dependent DNA helicase II subunit 2</fullName>
        <ecNumber evidence="4">3.6.4.12</ecNumber>
    </recommendedName>
    <alternativeName>
        <fullName evidence="18">ATP-dependent DNA helicase II subunit Ku80</fullName>
    </alternativeName>
</protein>
<evidence type="ECO:0000256" key="18">
    <source>
        <dbReference type="ARBA" id="ARBA00031847"/>
    </source>
</evidence>
<name>A0ABR3ZIQ2_9PEZI</name>
<evidence type="ECO:0000256" key="15">
    <source>
        <dbReference type="ARBA" id="ARBA00023204"/>
    </source>
</evidence>
<dbReference type="PANTHER" id="PTHR12604">
    <property type="entry name" value="KU AUTOANTIGEN DNA HELICASE"/>
    <property type="match status" value="1"/>
</dbReference>
<evidence type="ECO:0000256" key="10">
    <source>
        <dbReference type="ARBA" id="ARBA00022806"/>
    </source>
</evidence>
<dbReference type="EMBL" id="JAWCUI010000012">
    <property type="protein sequence ID" value="KAL1899419.1"/>
    <property type="molecule type" value="Genomic_DNA"/>
</dbReference>
<evidence type="ECO:0000256" key="17">
    <source>
        <dbReference type="ARBA" id="ARBA00024890"/>
    </source>
</evidence>
<dbReference type="Pfam" id="PF08785">
    <property type="entry name" value="Ku_PK_bind"/>
    <property type="match status" value="1"/>
</dbReference>
<sequence>MADKEATVYIVDLGATMGETRGGRSESNLDWGMRYVWHKISTTVAASRKTWKVGVVGLRTDKTSNSLQDDDGYDNISVLQDVDAMSLTDLRTLGPMIKVNKTRDGDAVSAIIVAVEMINAAAPARLKFNRKIVLVTDGRGAIDGDDFDDLARRINELNIQLVVIGVDFDDADYGFKEEDKSKTKAQNEKLLSTLTEKCTNGVFGTLAEAVDETQKPNVKVTRPYKTYDGPLTLGDPKTFDGALSVNIERYFLTKVAHPPSATTVVVRDESAEGGTQSTRTIDEMEGVEMSNVDFTAVRNERVYTVDDPTRIGGKREVDFEDLEKGYEYGRTAVHISDQDHNITQLQTEKDFSILGFIARSNAEAYLNMGESCIIMPRRFSEADELAFSALVHSMVDTDTCAVARFVAKDMKDPTMLLLLPTVTKDHVCLYDVPLPFAEDVRSYPFPPLDKVITANGTVLKKHRLLPNDDLNQAMSDYVDVMDISMLGTDEDGQPAEYADLDDNYSPIIYRVNKAVSFRAVHPTEPYVQKDNEFVTRFDHPPEDLVSNAKSQIAALIRAAEVKKVPLKAKGRAGRDARINKPISGLDIDALLGGGGPTIKKESDELRKISHDNAIPEFKQALASTVSVKQIEGFTEQMGKIVESLIASSTGEVNYARAAENMRVMREELISFEEPAIYNTFLSSLKDKLVAEKLGGPRLDMWWTIRTSGLGLITSKESDESAVSEEEAQEFNRRLTPKKA</sequence>
<dbReference type="CDD" id="cd00873">
    <property type="entry name" value="KU80"/>
    <property type="match status" value="1"/>
</dbReference>
<evidence type="ECO:0000256" key="16">
    <source>
        <dbReference type="ARBA" id="ARBA00023242"/>
    </source>
</evidence>
<dbReference type="SUPFAM" id="SSF53300">
    <property type="entry name" value="vWA-like"/>
    <property type="match status" value="1"/>
</dbReference>
<keyword evidence="12" id="KW-0779">Telomere</keyword>
<evidence type="ECO:0000256" key="14">
    <source>
        <dbReference type="ARBA" id="ARBA00023172"/>
    </source>
</evidence>
<evidence type="ECO:0000256" key="8">
    <source>
        <dbReference type="ARBA" id="ARBA00022763"/>
    </source>
</evidence>
<dbReference type="Pfam" id="PF03731">
    <property type="entry name" value="Ku_N"/>
    <property type="match status" value="1"/>
</dbReference>
<evidence type="ECO:0000256" key="2">
    <source>
        <dbReference type="ARBA" id="ARBA00004574"/>
    </source>
</evidence>
<dbReference type="InterPro" id="IPR036465">
    <property type="entry name" value="vWFA_dom_sf"/>
</dbReference>
<comment type="caution">
    <text evidence="22">The sequence shown here is derived from an EMBL/GenBank/DDBJ whole genome shotgun (WGS) entry which is preliminary data.</text>
</comment>
<comment type="subcellular location">
    <subcellularLocation>
        <location evidence="2">Chromosome</location>
        <location evidence="2">Telomere</location>
    </subcellularLocation>
    <subcellularLocation>
        <location evidence="1">Nucleus</location>
    </subcellularLocation>
</comment>
<keyword evidence="6" id="KW-0158">Chromosome</keyword>
<evidence type="ECO:0000256" key="4">
    <source>
        <dbReference type="ARBA" id="ARBA00012551"/>
    </source>
</evidence>
<dbReference type="InterPro" id="IPR024193">
    <property type="entry name" value="Ku80"/>
</dbReference>
<dbReference type="SUPFAM" id="SSF100939">
    <property type="entry name" value="SPOC domain-like"/>
    <property type="match status" value="1"/>
</dbReference>
<comment type="similarity">
    <text evidence="3">Belongs to the ku80 family.</text>
</comment>
<evidence type="ECO:0000256" key="7">
    <source>
        <dbReference type="ARBA" id="ARBA00022741"/>
    </source>
</evidence>
<evidence type="ECO:0000256" key="1">
    <source>
        <dbReference type="ARBA" id="ARBA00004123"/>
    </source>
</evidence>
<dbReference type="Gene3D" id="2.40.290.10">
    <property type="match status" value="1"/>
</dbReference>
<dbReference type="GO" id="GO:0004386">
    <property type="term" value="F:helicase activity"/>
    <property type="evidence" value="ECO:0007669"/>
    <property type="project" value="UniProtKB-KW"/>
</dbReference>
<comment type="catalytic activity">
    <reaction evidence="19">
        <text>ATP + H2O = ADP + phosphate + H(+)</text>
        <dbReference type="Rhea" id="RHEA:13065"/>
        <dbReference type="ChEBI" id="CHEBI:15377"/>
        <dbReference type="ChEBI" id="CHEBI:15378"/>
        <dbReference type="ChEBI" id="CHEBI:30616"/>
        <dbReference type="ChEBI" id="CHEBI:43474"/>
        <dbReference type="ChEBI" id="CHEBI:456216"/>
        <dbReference type="EC" id="3.6.4.12"/>
    </reaction>
</comment>
<evidence type="ECO:0000256" key="12">
    <source>
        <dbReference type="ARBA" id="ARBA00022895"/>
    </source>
</evidence>
<dbReference type="PIRSF" id="PIRSF016570">
    <property type="entry name" value="Ku80"/>
    <property type="match status" value="1"/>
</dbReference>
<proteinExistence type="inferred from homology"/>
<dbReference type="EC" id="3.6.4.12" evidence="4"/>
<dbReference type="InterPro" id="IPR014893">
    <property type="entry name" value="Ku_PK_bind"/>
</dbReference>
<dbReference type="Pfam" id="PF02735">
    <property type="entry name" value="Ku"/>
    <property type="match status" value="1"/>
</dbReference>
<gene>
    <name evidence="22" type="primary">YKU80</name>
    <name evidence="22" type="ORF">Sste5346_002815</name>
</gene>
<evidence type="ECO:0000256" key="9">
    <source>
        <dbReference type="ARBA" id="ARBA00022801"/>
    </source>
</evidence>
<evidence type="ECO:0000256" key="11">
    <source>
        <dbReference type="ARBA" id="ARBA00022840"/>
    </source>
</evidence>
<keyword evidence="14" id="KW-0233">DNA recombination</keyword>
<evidence type="ECO:0000256" key="5">
    <source>
        <dbReference type="ARBA" id="ARBA00021792"/>
    </source>
</evidence>
<evidence type="ECO:0000313" key="23">
    <source>
        <dbReference type="Proteomes" id="UP001583186"/>
    </source>
</evidence>
<dbReference type="InterPro" id="IPR005161">
    <property type="entry name" value="Ku_N"/>
</dbReference>
<dbReference type="InterPro" id="IPR002035">
    <property type="entry name" value="VWF_A"/>
</dbReference>
<evidence type="ECO:0000256" key="19">
    <source>
        <dbReference type="ARBA" id="ARBA00047995"/>
    </source>
</evidence>
<feature type="region of interest" description="Disordered" evidence="20">
    <location>
        <begin position="715"/>
        <end position="739"/>
    </location>
</feature>
<evidence type="ECO:0000259" key="21">
    <source>
        <dbReference type="PROSITE" id="PS50234"/>
    </source>
</evidence>
<dbReference type="PROSITE" id="PS50234">
    <property type="entry name" value="VWFA"/>
    <property type="match status" value="1"/>
</dbReference>
<keyword evidence="10 22" id="KW-0347">Helicase</keyword>
<organism evidence="22 23">
    <name type="scientific">Sporothrix stenoceras</name>
    <dbReference type="NCBI Taxonomy" id="5173"/>
    <lineage>
        <taxon>Eukaryota</taxon>
        <taxon>Fungi</taxon>
        <taxon>Dikarya</taxon>
        <taxon>Ascomycota</taxon>
        <taxon>Pezizomycotina</taxon>
        <taxon>Sordariomycetes</taxon>
        <taxon>Sordariomycetidae</taxon>
        <taxon>Ophiostomatales</taxon>
        <taxon>Ophiostomataceae</taxon>
        <taxon>Sporothrix</taxon>
    </lineage>
</organism>
<evidence type="ECO:0000256" key="6">
    <source>
        <dbReference type="ARBA" id="ARBA00022454"/>
    </source>
</evidence>
<dbReference type="PANTHER" id="PTHR12604:SF4">
    <property type="entry name" value="X-RAY REPAIR CROSS-COMPLEMENTING PROTEIN 5"/>
    <property type="match status" value="1"/>
</dbReference>
<dbReference type="Proteomes" id="UP001583186">
    <property type="component" value="Unassembled WGS sequence"/>
</dbReference>
<keyword evidence="9" id="KW-0378">Hydrolase</keyword>
<reference evidence="22 23" key="1">
    <citation type="journal article" date="2024" name="IMA Fungus">
        <title>IMA Genome - F19 : A genome assembly and annotation guide to empower mycologists, including annotated draft genome sequences of Ceratocystis pirilliformis, Diaporthe australafricana, Fusarium ophioides, Paecilomyces lecythidis, and Sporothrix stenoceras.</title>
        <authorList>
            <person name="Aylward J."/>
            <person name="Wilson A.M."/>
            <person name="Visagie C.M."/>
            <person name="Spraker J."/>
            <person name="Barnes I."/>
            <person name="Buitendag C."/>
            <person name="Ceriani C."/>
            <person name="Del Mar Angel L."/>
            <person name="du Plessis D."/>
            <person name="Fuchs T."/>
            <person name="Gasser K."/>
            <person name="Kramer D."/>
            <person name="Li W."/>
            <person name="Munsamy K."/>
            <person name="Piso A."/>
            <person name="Price J.L."/>
            <person name="Sonnekus B."/>
            <person name="Thomas C."/>
            <person name="van der Nest A."/>
            <person name="van Dijk A."/>
            <person name="van Heerden A."/>
            <person name="van Vuuren N."/>
            <person name="Yilmaz N."/>
            <person name="Duong T.A."/>
            <person name="van der Merwe N.A."/>
            <person name="Wingfield M.J."/>
            <person name="Wingfield B.D."/>
        </authorList>
    </citation>
    <scope>NUCLEOTIDE SEQUENCE [LARGE SCALE GENOMIC DNA]</scope>
    <source>
        <strain evidence="22 23">CMW 5346</strain>
    </source>
</reference>
<keyword evidence="16" id="KW-0539">Nucleus</keyword>